<evidence type="ECO:0000313" key="5">
    <source>
        <dbReference type="Proteomes" id="UP000215086"/>
    </source>
</evidence>
<evidence type="ECO:0000313" key="4">
    <source>
        <dbReference type="EMBL" id="ASV75082.1"/>
    </source>
</evidence>
<gene>
    <name evidence="4" type="ORF">THTE_2480</name>
</gene>
<dbReference type="Gene3D" id="2.60.120.560">
    <property type="entry name" value="Exo-inulinase, domain 1"/>
    <property type="match status" value="1"/>
</dbReference>
<feature type="domain" description="SGNH hydrolase-type esterase" evidence="3">
    <location>
        <begin position="66"/>
        <end position="229"/>
    </location>
</feature>
<dbReference type="InterPro" id="IPR010496">
    <property type="entry name" value="AL/BT2_dom"/>
</dbReference>
<dbReference type="OrthoDB" id="2513075at2"/>
<dbReference type="SUPFAM" id="SSF52266">
    <property type="entry name" value="SGNH hydrolase"/>
    <property type="match status" value="1"/>
</dbReference>
<dbReference type="RefSeq" id="WP_157732001.1">
    <property type="nucleotide sequence ID" value="NZ_CP018477.1"/>
</dbReference>
<name>A0A286RGL7_9BACT</name>
<dbReference type="InterPro" id="IPR036514">
    <property type="entry name" value="SGNH_hydro_sf"/>
</dbReference>
<dbReference type="Proteomes" id="UP000215086">
    <property type="component" value="Chromosome"/>
</dbReference>
<accession>A0A286RGL7</accession>
<organism evidence="4 5">
    <name type="scientific">Thermogutta terrifontis</name>
    <dbReference type="NCBI Taxonomy" id="1331910"/>
    <lineage>
        <taxon>Bacteria</taxon>
        <taxon>Pseudomonadati</taxon>
        <taxon>Planctomycetota</taxon>
        <taxon>Planctomycetia</taxon>
        <taxon>Pirellulales</taxon>
        <taxon>Thermoguttaceae</taxon>
        <taxon>Thermogutta</taxon>
    </lineage>
</organism>
<dbReference type="GO" id="GO:0016788">
    <property type="term" value="F:hydrolase activity, acting on ester bonds"/>
    <property type="evidence" value="ECO:0007669"/>
    <property type="project" value="UniProtKB-ARBA"/>
</dbReference>
<dbReference type="Gene3D" id="3.40.50.1110">
    <property type="entry name" value="SGNH hydrolase"/>
    <property type="match status" value="1"/>
</dbReference>
<dbReference type="PANTHER" id="PTHR11852:SF0">
    <property type="entry name" value="PLATELET-ACTIVATING FACTOR ACETYLHYDROLASE IB SUBUNIT BETA HOMOLOG"/>
    <property type="match status" value="1"/>
</dbReference>
<keyword evidence="4" id="KW-0378">Hydrolase</keyword>
<proteinExistence type="inferred from homology"/>
<dbReference type="EMBL" id="CP018477">
    <property type="protein sequence ID" value="ASV75082.1"/>
    <property type="molecule type" value="Genomic_DNA"/>
</dbReference>
<dbReference type="PANTHER" id="PTHR11852">
    <property type="entry name" value="PLATELET-ACTIVATING FACTOR ACETYLHYDROLASE"/>
    <property type="match status" value="1"/>
</dbReference>
<dbReference type="Pfam" id="PF06439">
    <property type="entry name" value="3keto-disac_hyd"/>
    <property type="match status" value="1"/>
</dbReference>
<evidence type="ECO:0000259" key="2">
    <source>
        <dbReference type="Pfam" id="PF06439"/>
    </source>
</evidence>
<sequence length="443" mass="49733">MRRQRFGFGFGFGWLPMAVVGLLWFAPTGVRANDAVVPVPRPDQWWQQRHQSMNERVKQGNVDLIFIGDSITHGWEGQGKEVWEAYYGHRNAVNLGIGGDRTQHVLWRLDNGNIDGISPKLAVIMIGTNNAAPNQPEETAEGVKAIVEKLRTKLPQTKILLLAIFPRGENPQDPLRQKNERVNELISKLDDGEHVKFVNINSAFLTMDGTLPKDIMPDLLHPNARGYAIWAAAIEPYVAEVLGPLPAPQGKPDAEGFVPLFDGKTIAGWRKAGGGATYWVEDGCIVGKVGPGPNTFLCTEKTFRNFILKLEAKFDEPGNSGIQIRSHQRPDTGRVYGYQCEIDPSDRGWSGGIYDEARRGWLFKLDKNEEARKAFKRDDWNEFVIEANGRRMRTWVNGVPCADFTDESDQADLEGFIALQVHAGNKGQIRWRNIRIKELPDNQ</sequence>
<dbReference type="InterPro" id="IPR013830">
    <property type="entry name" value="SGNH_hydro"/>
</dbReference>
<dbReference type="KEGG" id="ttf:THTE_2480"/>
<comment type="similarity">
    <text evidence="1">Belongs to the 'GDSL' lipolytic enzyme family. Platelet-activating factor acetylhydrolase IB beta/gamma subunits subfamily.</text>
</comment>
<reference evidence="4 5" key="1">
    <citation type="journal article" name="Front. Microbiol.">
        <title>Sugar Metabolism of the First Thermophilic Planctomycete Thermogutta terrifontis: Comparative Genomic and Transcriptomic Approaches.</title>
        <authorList>
            <person name="Elcheninov A.G."/>
            <person name="Menzel P."/>
            <person name="Gudbergsdottir S.R."/>
            <person name="Slesarev A.I."/>
            <person name="Kadnikov V.V."/>
            <person name="Krogh A."/>
            <person name="Bonch-Osmolovskaya E.A."/>
            <person name="Peng X."/>
            <person name="Kublanov I.V."/>
        </authorList>
    </citation>
    <scope>NUCLEOTIDE SEQUENCE [LARGE SCALE GENOMIC DNA]</scope>
    <source>
        <strain evidence="4 5">R1</strain>
    </source>
</reference>
<evidence type="ECO:0000259" key="3">
    <source>
        <dbReference type="Pfam" id="PF13472"/>
    </source>
</evidence>
<evidence type="ECO:0000256" key="1">
    <source>
        <dbReference type="ARBA" id="ARBA00038184"/>
    </source>
</evidence>
<dbReference type="Pfam" id="PF13472">
    <property type="entry name" value="Lipase_GDSL_2"/>
    <property type="match status" value="1"/>
</dbReference>
<feature type="domain" description="3-keto-alpha-glucoside-1,2-lyase/3-keto-2-hydroxy-glucal hydratase" evidence="2">
    <location>
        <begin position="256"/>
        <end position="437"/>
    </location>
</feature>
<protein>
    <submittedName>
        <fullName evidence="4">Putative secreted glycosyl hydrolase</fullName>
    </submittedName>
</protein>
<dbReference type="AlphaFoldDB" id="A0A286RGL7"/>
<keyword evidence="5" id="KW-1185">Reference proteome</keyword>
<dbReference type="CDD" id="cd01820">
    <property type="entry name" value="PAF_acetylesterase_like"/>
    <property type="match status" value="1"/>
</dbReference>